<dbReference type="InterPro" id="IPR031157">
    <property type="entry name" value="G_TR_CS"/>
</dbReference>
<dbReference type="GO" id="GO:0003924">
    <property type="term" value="F:GTPase activity"/>
    <property type="evidence" value="ECO:0007669"/>
    <property type="project" value="InterPro"/>
</dbReference>
<dbReference type="InterPro" id="IPR009001">
    <property type="entry name" value="Transl_elong_EF1A/Init_IF2_C"/>
</dbReference>
<evidence type="ECO:0000256" key="3">
    <source>
        <dbReference type="ARBA" id="ARBA00022490"/>
    </source>
</evidence>
<keyword evidence="8" id="KW-0648">Protein biosynthesis</keyword>
<evidence type="ECO:0000256" key="7">
    <source>
        <dbReference type="ARBA" id="ARBA00022845"/>
    </source>
</evidence>
<dbReference type="Pfam" id="PF03144">
    <property type="entry name" value="GTP_EFTU_D2"/>
    <property type="match status" value="1"/>
</dbReference>
<dbReference type="Pfam" id="PF08938">
    <property type="entry name" value="HBS1_N"/>
    <property type="match status" value="1"/>
</dbReference>
<evidence type="ECO:0000256" key="10">
    <source>
        <dbReference type="ARBA" id="ARBA00049117"/>
    </source>
</evidence>
<feature type="region of interest" description="Disordered" evidence="13">
    <location>
        <begin position="204"/>
        <end position="234"/>
    </location>
</feature>
<dbReference type="InterPro" id="IPR015033">
    <property type="entry name" value="HBS1-like_N"/>
</dbReference>
<feature type="compositionally biased region" description="Basic and acidic residues" evidence="13">
    <location>
        <begin position="161"/>
        <end position="179"/>
    </location>
</feature>
<dbReference type="GO" id="GO:0005525">
    <property type="term" value="F:GTP binding"/>
    <property type="evidence" value="ECO:0007669"/>
    <property type="project" value="UniProtKB-KW"/>
</dbReference>
<dbReference type="SUPFAM" id="SSF52540">
    <property type="entry name" value="P-loop containing nucleoside triphosphate hydrolases"/>
    <property type="match status" value="1"/>
</dbReference>
<keyword evidence="9" id="KW-0342">GTP-binding</keyword>
<dbReference type="Gene3D" id="3.40.50.300">
    <property type="entry name" value="P-loop containing nucleotide triphosphate hydrolases"/>
    <property type="match status" value="1"/>
</dbReference>
<dbReference type="EMBL" id="MU853407">
    <property type="protein sequence ID" value="KAK4134952.1"/>
    <property type="molecule type" value="Genomic_DNA"/>
</dbReference>
<proteinExistence type="inferred from homology"/>
<reference evidence="15" key="1">
    <citation type="journal article" date="2023" name="Mol. Phylogenet. Evol.">
        <title>Genome-scale phylogeny and comparative genomics of the fungal order Sordariales.</title>
        <authorList>
            <person name="Hensen N."/>
            <person name="Bonometti L."/>
            <person name="Westerberg I."/>
            <person name="Brannstrom I.O."/>
            <person name="Guillou S."/>
            <person name="Cros-Aarteil S."/>
            <person name="Calhoun S."/>
            <person name="Haridas S."/>
            <person name="Kuo A."/>
            <person name="Mondo S."/>
            <person name="Pangilinan J."/>
            <person name="Riley R."/>
            <person name="LaButti K."/>
            <person name="Andreopoulos B."/>
            <person name="Lipzen A."/>
            <person name="Chen C."/>
            <person name="Yan M."/>
            <person name="Daum C."/>
            <person name="Ng V."/>
            <person name="Clum A."/>
            <person name="Steindorff A."/>
            <person name="Ohm R.A."/>
            <person name="Martin F."/>
            <person name="Silar P."/>
            <person name="Natvig D.O."/>
            <person name="Lalanne C."/>
            <person name="Gautier V."/>
            <person name="Ament-Velasquez S.L."/>
            <person name="Kruys A."/>
            <person name="Hutchinson M.I."/>
            <person name="Powell A.J."/>
            <person name="Barry K."/>
            <person name="Miller A.N."/>
            <person name="Grigoriev I.V."/>
            <person name="Debuchy R."/>
            <person name="Gladieux P."/>
            <person name="Hiltunen Thoren M."/>
            <person name="Johannesson H."/>
        </authorList>
    </citation>
    <scope>NUCLEOTIDE SEQUENCE</scope>
    <source>
        <strain evidence="15">CBS 123565</strain>
    </source>
</reference>
<evidence type="ECO:0000256" key="9">
    <source>
        <dbReference type="ARBA" id="ARBA00023134"/>
    </source>
</evidence>
<evidence type="ECO:0000256" key="8">
    <source>
        <dbReference type="ARBA" id="ARBA00022917"/>
    </source>
</evidence>
<dbReference type="PROSITE" id="PS00301">
    <property type="entry name" value="G_TR_1"/>
    <property type="match status" value="1"/>
</dbReference>
<keyword evidence="3" id="KW-0963">Cytoplasm</keyword>
<keyword evidence="16" id="KW-1185">Reference proteome</keyword>
<evidence type="ECO:0000256" key="1">
    <source>
        <dbReference type="ARBA" id="ARBA00004496"/>
    </source>
</evidence>
<dbReference type="PANTHER" id="PTHR23115">
    <property type="entry name" value="TRANSLATION FACTOR"/>
    <property type="match status" value="1"/>
</dbReference>
<accession>A0AAN6UKY6</accession>
<keyword evidence="4" id="KW-0547">Nucleotide-binding</keyword>
<dbReference type="GO" id="GO:0003746">
    <property type="term" value="F:translation elongation factor activity"/>
    <property type="evidence" value="ECO:0007669"/>
    <property type="project" value="UniProtKB-KW"/>
</dbReference>
<sequence length="762" mass="82865">MSRHQYIRNLDYRDAIDEFEGYAEEEDELSPEDRALMTAGTIDVQAALGVEVSKVTVAQIEEALWHYYFDVDKSVTYLTTKFINPPPKETKPAAKQPHGNPFQSRTSLAHVFRDMPWGNVPKHRETTFIPPPMARLGLLGGSGAAPKISKLQALAAARKKKAEEKGATQDKMESARTKMNELSVGDTPAAREVPLAGAFSKRLKTSESTAQGRVPLVLSEPTRSEPSQSSSALVREPEIMPSVDKAPQSMFAQTLFGSHADVFHRVPQESYSLYADLPPSVLDAFTKPSPDDVVLAAQAKAGKKTPAAQPKKKGTPSADAVAGEVGELKISDAPLPKSRNFDVLSEFEKSKSKKTASFVVVGHVDAGKSTMMGRLLLELKVIDQRTVDKLRREAETIGKTSFALAWVLDQRSEERARGVTIDIATNRFETEHTAFTILDAPGHRDFIPNMIAGASQADFAILVVDSSTGAFESGLKGQTKEHSLLIRSMGVSRIIVAVNKLDAVAWSQERFDEIKDQVSGFLSVTGFQQKNIAFVPVSGLQGDNLVRRSTDPAASWYTGPTLVEELENSEPSVRALAKPLRMTISEVYRTMQSPVTIAGRIDAGSVQMGDAVLIQPSSEKAYVKSIQADDAPVDWAVAGQNIVLHLSHIDPIHVKVGDIICDPAKPIPRADTFTMKALAFDFLMPMQVDVHRGRLHAAGRIETITALLDKVSGAVVKKKPRIVKPATVARIVVKLDQLVPLEKGLRVVLRSGGQTVAAGLLE</sequence>
<dbReference type="InterPro" id="IPR000795">
    <property type="entry name" value="T_Tr_GTP-bd_dom"/>
</dbReference>
<keyword evidence="6" id="KW-0378">Hydrolase</keyword>
<name>A0AAN6UKY6_9PEZI</name>
<feature type="region of interest" description="Disordered" evidence="13">
    <location>
        <begin position="159"/>
        <end position="183"/>
    </location>
</feature>
<dbReference type="FunFam" id="2.40.30.10:FF:000070">
    <property type="entry name" value="Translation elongation factor EF-1 subunit"/>
    <property type="match status" value="1"/>
</dbReference>
<dbReference type="GO" id="GO:0005829">
    <property type="term" value="C:cytosol"/>
    <property type="evidence" value="ECO:0007669"/>
    <property type="project" value="GOC"/>
</dbReference>
<evidence type="ECO:0000256" key="12">
    <source>
        <dbReference type="ARBA" id="ARBA00074866"/>
    </source>
</evidence>
<feature type="domain" description="Tr-type G" evidence="14">
    <location>
        <begin position="353"/>
        <end position="574"/>
    </location>
</feature>
<evidence type="ECO:0000259" key="14">
    <source>
        <dbReference type="PROSITE" id="PS51722"/>
    </source>
</evidence>
<dbReference type="SUPFAM" id="SSF50465">
    <property type="entry name" value="EF-Tu/eEF-1alpha/eIF2-gamma C-terminal domain"/>
    <property type="match status" value="1"/>
</dbReference>
<evidence type="ECO:0000256" key="2">
    <source>
        <dbReference type="ARBA" id="ARBA00007249"/>
    </source>
</evidence>
<comment type="catalytic activity">
    <reaction evidence="10">
        <text>GTP + H2O = GDP + phosphate + H(+)</text>
        <dbReference type="Rhea" id="RHEA:19669"/>
        <dbReference type="ChEBI" id="CHEBI:15377"/>
        <dbReference type="ChEBI" id="CHEBI:15378"/>
        <dbReference type="ChEBI" id="CHEBI:37565"/>
        <dbReference type="ChEBI" id="CHEBI:43474"/>
        <dbReference type="ChEBI" id="CHEBI:58189"/>
    </reaction>
    <physiologicalReaction direction="left-to-right" evidence="10">
        <dbReference type="Rhea" id="RHEA:19670"/>
    </physiologicalReaction>
</comment>
<dbReference type="CDD" id="cd16267">
    <property type="entry name" value="HBS1-like_II"/>
    <property type="match status" value="1"/>
</dbReference>
<comment type="caution">
    <text evidence="15">The sequence shown here is derived from an EMBL/GenBank/DDBJ whole genome shotgun (WGS) entry which is preliminary data.</text>
</comment>
<dbReference type="InterPro" id="IPR004161">
    <property type="entry name" value="EFTu-like_2"/>
</dbReference>
<comment type="subcellular location">
    <subcellularLocation>
        <location evidence="1">Cytoplasm</location>
    </subcellularLocation>
</comment>
<comment type="subunit">
    <text evidence="11">Component of the Dom34-Hbs1 complex, also named Pelota-HBS1L complex, composed of dom34 and hbs1.</text>
</comment>
<evidence type="ECO:0000256" key="11">
    <source>
        <dbReference type="ARBA" id="ARBA00063537"/>
    </source>
</evidence>
<dbReference type="CDD" id="cd01883">
    <property type="entry name" value="EF1_alpha"/>
    <property type="match status" value="1"/>
</dbReference>
<evidence type="ECO:0000256" key="4">
    <source>
        <dbReference type="ARBA" id="ARBA00022741"/>
    </source>
</evidence>
<protein>
    <recommendedName>
        <fullName evidence="12">Elongation factor 1 alpha-like protein</fullName>
    </recommendedName>
</protein>
<dbReference type="AlphaFoldDB" id="A0AAN6UKY6"/>
<feature type="region of interest" description="Disordered" evidence="13">
    <location>
        <begin position="301"/>
        <end position="320"/>
    </location>
</feature>
<dbReference type="InterPro" id="IPR004160">
    <property type="entry name" value="Transl_elong_EFTu/EF1A_C"/>
</dbReference>
<dbReference type="GO" id="GO:0002184">
    <property type="term" value="P:cytoplasmic translational termination"/>
    <property type="evidence" value="ECO:0007669"/>
    <property type="project" value="UniProtKB-ARBA"/>
</dbReference>
<reference evidence="15" key="2">
    <citation type="submission" date="2023-05" db="EMBL/GenBank/DDBJ databases">
        <authorList>
            <consortium name="Lawrence Berkeley National Laboratory"/>
            <person name="Steindorff A."/>
            <person name="Hensen N."/>
            <person name="Bonometti L."/>
            <person name="Westerberg I."/>
            <person name="Brannstrom I.O."/>
            <person name="Guillou S."/>
            <person name="Cros-Aarteil S."/>
            <person name="Calhoun S."/>
            <person name="Haridas S."/>
            <person name="Kuo A."/>
            <person name="Mondo S."/>
            <person name="Pangilinan J."/>
            <person name="Riley R."/>
            <person name="Labutti K."/>
            <person name="Andreopoulos B."/>
            <person name="Lipzen A."/>
            <person name="Chen C."/>
            <person name="Yanf M."/>
            <person name="Daum C."/>
            <person name="Ng V."/>
            <person name="Clum A."/>
            <person name="Ohm R."/>
            <person name="Martin F."/>
            <person name="Silar P."/>
            <person name="Natvig D."/>
            <person name="Lalanne C."/>
            <person name="Gautier V."/>
            <person name="Ament-Velasquez S.L."/>
            <person name="Kruys A."/>
            <person name="Hutchinson M.I."/>
            <person name="Powell A.J."/>
            <person name="Barry K."/>
            <person name="Miller A.N."/>
            <person name="Grigoriev I.V."/>
            <person name="Debuchy R."/>
            <person name="Gladieux P."/>
            <person name="Thoren M.H."/>
            <person name="Johannesson H."/>
        </authorList>
    </citation>
    <scope>NUCLEOTIDE SEQUENCE</scope>
    <source>
        <strain evidence="15">CBS 123565</strain>
    </source>
</reference>
<dbReference type="Pfam" id="PF00009">
    <property type="entry name" value="GTP_EFTU"/>
    <property type="match status" value="1"/>
</dbReference>
<evidence type="ECO:0000256" key="6">
    <source>
        <dbReference type="ARBA" id="ARBA00022801"/>
    </source>
</evidence>
<comment type="similarity">
    <text evidence="2">Belongs to the TRAFAC class translation factor GTPase superfamily. Classic translation factor GTPase family. EF-Tu/EF-1A subfamily.</text>
</comment>
<dbReference type="Pfam" id="PF03143">
    <property type="entry name" value="GTP_EFTU_D3"/>
    <property type="match status" value="1"/>
</dbReference>
<dbReference type="FunFam" id="3.40.50.300:FF:000204">
    <property type="entry name" value="Translation elongation factor Tu"/>
    <property type="match status" value="1"/>
</dbReference>
<dbReference type="GO" id="GO:0006417">
    <property type="term" value="P:regulation of translation"/>
    <property type="evidence" value="ECO:0007669"/>
    <property type="project" value="UniProtKB-KW"/>
</dbReference>
<evidence type="ECO:0000313" key="16">
    <source>
        <dbReference type="Proteomes" id="UP001304895"/>
    </source>
</evidence>
<evidence type="ECO:0000256" key="5">
    <source>
        <dbReference type="ARBA" id="ARBA00022768"/>
    </source>
</evidence>
<dbReference type="InterPro" id="IPR050100">
    <property type="entry name" value="TRAFAC_GTPase_members"/>
</dbReference>
<organism evidence="15 16">
    <name type="scientific">Trichocladium antarcticum</name>
    <dbReference type="NCBI Taxonomy" id="1450529"/>
    <lineage>
        <taxon>Eukaryota</taxon>
        <taxon>Fungi</taxon>
        <taxon>Dikarya</taxon>
        <taxon>Ascomycota</taxon>
        <taxon>Pezizomycotina</taxon>
        <taxon>Sordariomycetes</taxon>
        <taxon>Sordariomycetidae</taxon>
        <taxon>Sordariales</taxon>
        <taxon>Chaetomiaceae</taxon>
        <taxon>Trichocladium</taxon>
    </lineage>
</organism>
<keyword evidence="5" id="KW-0251">Elongation factor</keyword>
<dbReference type="Proteomes" id="UP001304895">
    <property type="component" value="Unassembled WGS sequence"/>
</dbReference>
<dbReference type="FunFam" id="2.40.30.10:FF:000020">
    <property type="entry name" value="Translation elongation factor EF-1"/>
    <property type="match status" value="1"/>
</dbReference>
<dbReference type="InterPro" id="IPR027417">
    <property type="entry name" value="P-loop_NTPase"/>
</dbReference>
<dbReference type="PROSITE" id="PS51722">
    <property type="entry name" value="G_TR_2"/>
    <property type="match status" value="1"/>
</dbReference>
<keyword evidence="7" id="KW-0810">Translation regulation</keyword>
<dbReference type="Gene3D" id="2.40.30.10">
    <property type="entry name" value="Translation factors"/>
    <property type="match status" value="2"/>
</dbReference>
<dbReference type="GO" id="GO:1990533">
    <property type="term" value="C:Dom34-Hbs1 complex"/>
    <property type="evidence" value="ECO:0007669"/>
    <property type="project" value="UniProtKB-ARBA"/>
</dbReference>
<dbReference type="InterPro" id="IPR009000">
    <property type="entry name" value="Transl_B-barrel_sf"/>
</dbReference>
<evidence type="ECO:0000313" key="15">
    <source>
        <dbReference type="EMBL" id="KAK4134952.1"/>
    </source>
</evidence>
<dbReference type="PRINTS" id="PR00315">
    <property type="entry name" value="ELONGATNFCT"/>
</dbReference>
<dbReference type="SUPFAM" id="SSF50447">
    <property type="entry name" value="Translation proteins"/>
    <property type="match status" value="1"/>
</dbReference>
<gene>
    <name evidence="15" type="ORF">BT67DRAFT_420483</name>
</gene>
<evidence type="ECO:0000256" key="13">
    <source>
        <dbReference type="SAM" id="MobiDB-lite"/>
    </source>
</evidence>